<dbReference type="InterPro" id="IPR036873">
    <property type="entry name" value="Rhodanese-like_dom_sf"/>
</dbReference>
<proteinExistence type="inferred from homology"/>
<keyword evidence="1 2" id="KW-0711">Selenium</keyword>
<protein>
    <recommendedName>
        <fullName evidence="2">tRNA 2-selenouridine synthase</fullName>
        <ecNumber evidence="2">2.9.1.3</ecNumber>
    </recommendedName>
</protein>
<dbReference type="EMBL" id="CP018632">
    <property type="protein sequence ID" value="ASJ75440.1"/>
    <property type="molecule type" value="Genomic_DNA"/>
</dbReference>
<dbReference type="HAMAP" id="MF_01622">
    <property type="entry name" value="tRNA_sel_U_synth"/>
    <property type="match status" value="1"/>
</dbReference>
<organism evidence="4 5">
    <name type="scientific">Granulosicoccus antarcticus IMCC3135</name>
    <dbReference type="NCBI Taxonomy" id="1192854"/>
    <lineage>
        <taxon>Bacteria</taxon>
        <taxon>Pseudomonadati</taxon>
        <taxon>Pseudomonadota</taxon>
        <taxon>Gammaproteobacteria</taxon>
        <taxon>Chromatiales</taxon>
        <taxon>Granulosicoccaceae</taxon>
        <taxon>Granulosicoccus</taxon>
    </lineage>
</organism>
<dbReference type="GO" id="GO:0043828">
    <property type="term" value="F:tRNA 2-selenouridine synthase activity"/>
    <property type="evidence" value="ECO:0007669"/>
    <property type="project" value="UniProtKB-EC"/>
</dbReference>
<dbReference type="InterPro" id="IPR017582">
    <property type="entry name" value="SelU"/>
</dbReference>
<feature type="domain" description="Rhodanese" evidence="3">
    <location>
        <begin position="26"/>
        <end position="146"/>
    </location>
</feature>
<dbReference type="RefSeq" id="WP_088920357.1">
    <property type="nucleotide sequence ID" value="NZ_CP018632.1"/>
</dbReference>
<dbReference type="NCBIfam" id="NF008751">
    <property type="entry name" value="PRK11784.1-3"/>
    <property type="match status" value="1"/>
</dbReference>
<dbReference type="EC" id="2.9.1.3" evidence="2"/>
<dbReference type="PANTHER" id="PTHR30401:SF0">
    <property type="entry name" value="TRNA 2-SELENOURIDINE SYNTHASE"/>
    <property type="match status" value="1"/>
</dbReference>
<dbReference type="OrthoDB" id="9808735at2"/>
<keyword evidence="2 4" id="KW-0808">Transferase</keyword>
<dbReference type="Proteomes" id="UP000250079">
    <property type="component" value="Chromosome"/>
</dbReference>
<comment type="catalytic activity">
    <reaction evidence="2">
        <text>5-methylaminomethyl-2-(Se-phospho)selenouridine(34) in tRNA + H2O = 5-methylaminomethyl-2-selenouridine(34) in tRNA + phosphate</text>
        <dbReference type="Rhea" id="RHEA:60176"/>
        <dbReference type="Rhea" id="RHEA-COMP:10196"/>
        <dbReference type="Rhea" id="RHEA-COMP:15523"/>
        <dbReference type="ChEBI" id="CHEBI:15377"/>
        <dbReference type="ChEBI" id="CHEBI:43474"/>
        <dbReference type="ChEBI" id="CHEBI:82743"/>
        <dbReference type="ChEBI" id="CHEBI:143702"/>
    </reaction>
</comment>
<comment type="subunit">
    <text evidence="2">Monomer.</text>
</comment>
<comment type="catalytic activity">
    <reaction evidence="2">
        <text>5-methylaminomethyl-2-thiouridine(34) in tRNA + selenophosphate + (2E)-geranyl diphosphate + H2O + H(+) = 5-methylaminomethyl-2-selenouridine(34) in tRNA + (2E)-thiogeraniol + phosphate + diphosphate</text>
        <dbReference type="Rhea" id="RHEA:42716"/>
        <dbReference type="Rhea" id="RHEA-COMP:10195"/>
        <dbReference type="Rhea" id="RHEA-COMP:10196"/>
        <dbReference type="ChEBI" id="CHEBI:15377"/>
        <dbReference type="ChEBI" id="CHEBI:15378"/>
        <dbReference type="ChEBI" id="CHEBI:16144"/>
        <dbReference type="ChEBI" id="CHEBI:33019"/>
        <dbReference type="ChEBI" id="CHEBI:43474"/>
        <dbReference type="ChEBI" id="CHEBI:58057"/>
        <dbReference type="ChEBI" id="CHEBI:74455"/>
        <dbReference type="ChEBI" id="CHEBI:82743"/>
        <dbReference type="ChEBI" id="CHEBI:143703"/>
        <dbReference type="EC" id="2.9.1.3"/>
    </reaction>
</comment>
<comment type="catalytic activity">
    <reaction evidence="2">
        <text>5-methylaminomethyl-S-(2E)-geranyl-thiouridine(34) in tRNA + selenophosphate + H(+) = 5-methylaminomethyl-2-(Se-phospho)selenouridine(34) in tRNA + (2E)-thiogeraniol</text>
        <dbReference type="Rhea" id="RHEA:60172"/>
        <dbReference type="Rhea" id="RHEA-COMP:14654"/>
        <dbReference type="Rhea" id="RHEA-COMP:15523"/>
        <dbReference type="ChEBI" id="CHEBI:15378"/>
        <dbReference type="ChEBI" id="CHEBI:16144"/>
        <dbReference type="ChEBI" id="CHEBI:140632"/>
        <dbReference type="ChEBI" id="CHEBI:143702"/>
        <dbReference type="ChEBI" id="CHEBI:143703"/>
    </reaction>
</comment>
<sequence length="376" mass="42139">MSPTKDAPVTVPQQPGRTIEDYRALFLSDTPLLDVRAPVEFIKGSFPSSINRPLMTDDERHLVGIRYKQAGQQQAISLGADLVTPELRQQRVAAWAEFAAKNPHGALYCFRGGLRSRITQQWLVEAGIDLPLVSGGYKALRTFLIESLVSLCDSLKFTLIGGRTGNGKTLLIRRLGSTVDLEGVANHRGSSFGGMAAAQPSNIDFENAVTIELMKLEEAGSKQVYLEDEARLIGRVCLPDTLRLAMQDAPMLILECDMQQRIINCFDDYVPDLLARYQALQGNEAGFNGYAEHHRSSLSRIKKRFGQENYLRALQLLDHALQLHRTHGDTTAYGDFIEVMLREYYDPMYDYQLSKKLQRVVMKGGADELLEWTAKQ</sequence>
<feature type="active site" description="S-selanylcysteine intermediate" evidence="2">
    <location>
        <position position="109"/>
    </location>
</feature>
<dbReference type="NCBIfam" id="TIGR03167">
    <property type="entry name" value="tRNA_sel_U_synt"/>
    <property type="match status" value="1"/>
</dbReference>
<comment type="catalytic activity">
    <reaction evidence="2">
        <text>5-methylaminomethyl-2-thiouridine(34) in tRNA + (2E)-geranyl diphosphate = 5-methylaminomethyl-S-(2E)-geranyl-thiouridine(34) in tRNA + diphosphate</text>
        <dbReference type="Rhea" id="RHEA:14085"/>
        <dbReference type="Rhea" id="RHEA-COMP:10195"/>
        <dbReference type="Rhea" id="RHEA-COMP:14654"/>
        <dbReference type="ChEBI" id="CHEBI:33019"/>
        <dbReference type="ChEBI" id="CHEBI:58057"/>
        <dbReference type="ChEBI" id="CHEBI:74455"/>
        <dbReference type="ChEBI" id="CHEBI:140632"/>
    </reaction>
</comment>
<dbReference type="SMART" id="SM00450">
    <property type="entry name" value="RHOD"/>
    <property type="match status" value="1"/>
</dbReference>
<dbReference type="GO" id="GO:0016765">
    <property type="term" value="F:transferase activity, transferring alkyl or aryl (other than methyl) groups"/>
    <property type="evidence" value="ECO:0007669"/>
    <property type="project" value="UniProtKB-UniRule"/>
</dbReference>
<comment type="function">
    <text evidence="2">Involved in the post-transcriptional modification of the uridine at the wobble position (U34) of tRNA(Lys), tRNA(Glu) and tRNA(Gln). Catalyzes the conversion of 2-thiouridine (S2U-RNA) to 2-selenouridine (Se2U-RNA). Acts in a two-step process involving geranylation of 2-thiouridine (S2U) to S-geranyl-2-thiouridine (geS2U) and subsequent selenation of the latter derivative to 2-selenouridine (Se2U) in the tRNA chain.</text>
</comment>
<dbReference type="PANTHER" id="PTHR30401">
    <property type="entry name" value="TRNA 2-SELENOURIDINE SYNTHASE"/>
    <property type="match status" value="1"/>
</dbReference>
<evidence type="ECO:0000313" key="4">
    <source>
        <dbReference type="EMBL" id="ASJ75440.1"/>
    </source>
</evidence>
<accession>A0A2Z2P2A0</accession>
<dbReference type="Gene3D" id="3.40.250.10">
    <property type="entry name" value="Rhodanese-like domain"/>
    <property type="match status" value="1"/>
</dbReference>
<dbReference type="InterPro" id="IPR001763">
    <property type="entry name" value="Rhodanese-like_dom"/>
</dbReference>
<dbReference type="PROSITE" id="PS50206">
    <property type="entry name" value="RHODANESE_3"/>
    <property type="match status" value="1"/>
</dbReference>
<dbReference type="GO" id="GO:0002098">
    <property type="term" value="P:tRNA wobble uridine modification"/>
    <property type="evidence" value="ECO:0007669"/>
    <property type="project" value="UniProtKB-UniRule"/>
</dbReference>
<comment type="similarity">
    <text evidence="2">Belongs to the SelU family.</text>
</comment>
<evidence type="ECO:0000256" key="2">
    <source>
        <dbReference type="HAMAP-Rule" id="MF_01622"/>
    </source>
</evidence>
<dbReference type="Pfam" id="PF26341">
    <property type="entry name" value="AAA_SelU"/>
    <property type="match status" value="1"/>
</dbReference>
<dbReference type="KEGG" id="gai:IMCC3135_26925"/>
<evidence type="ECO:0000313" key="5">
    <source>
        <dbReference type="Proteomes" id="UP000250079"/>
    </source>
</evidence>
<keyword evidence="5" id="KW-1185">Reference proteome</keyword>
<gene>
    <name evidence="2 4" type="primary">selU</name>
    <name evidence="4" type="ORF">IMCC3135_26925</name>
</gene>
<dbReference type="SUPFAM" id="SSF52821">
    <property type="entry name" value="Rhodanese/Cell cycle control phosphatase"/>
    <property type="match status" value="1"/>
</dbReference>
<dbReference type="AlphaFoldDB" id="A0A2Z2P2A0"/>
<evidence type="ECO:0000259" key="3">
    <source>
        <dbReference type="PROSITE" id="PS50206"/>
    </source>
</evidence>
<evidence type="ECO:0000256" key="1">
    <source>
        <dbReference type="ARBA" id="ARBA00023266"/>
    </source>
</evidence>
<name>A0A2Z2P2A0_9GAMM</name>
<reference evidence="4 5" key="1">
    <citation type="submission" date="2016-12" db="EMBL/GenBank/DDBJ databases">
        <authorList>
            <person name="Song W.-J."/>
            <person name="Kurnit D.M."/>
        </authorList>
    </citation>
    <scope>NUCLEOTIDE SEQUENCE [LARGE SCALE GENOMIC DNA]</scope>
    <source>
        <strain evidence="4 5">IMCC3135</strain>
    </source>
</reference>
<dbReference type="InterPro" id="IPR058840">
    <property type="entry name" value="AAA_SelU"/>
</dbReference>